<evidence type="ECO:0000313" key="1">
    <source>
        <dbReference type="EMBL" id="MFB9645170.1"/>
    </source>
</evidence>
<dbReference type="RefSeq" id="WP_344714106.1">
    <property type="nucleotide sequence ID" value="NZ_BAAAWH010000001.1"/>
</dbReference>
<dbReference type="EMBL" id="JBHMBE010000002">
    <property type="protein sequence ID" value="MFB9645170.1"/>
    <property type="molecule type" value="Genomic_DNA"/>
</dbReference>
<gene>
    <name evidence="1" type="ORF">ACFFPJ_05100</name>
</gene>
<organism evidence="1 2">
    <name type="scientific">Microbacterium terregens</name>
    <dbReference type="NCBI Taxonomy" id="69363"/>
    <lineage>
        <taxon>Bacteria</taxon>
        <taxon>Bacillati</taxon>
        <taxon>Actinomycetota</taxon>
        <taxon>Actinomycetes</taxon>
        <taxon>Micrococcales</taxon>
        <taxon>Microbacteriaceae</taxon>
        <taxon>Microbacterium</taxon>
    </lineage>
</organism>
<name>A0ABV5SXT2_9MICO</name>
<proteinExistence type="predicted"/>
<sequence length="337" mass="36378">MTLSIDPGPSSFLAVSSPIPLIPSSQVPHAERDIAYGRLVRVRRGILAPASHWATLAPWQRYAARVHAAAMTHPGIVFSHESAAVILGLPIFGEPLEVHAQDTPGTTSRLSGGIRLHTTRGDRVIVDLGGLLVTSPLETAVDIARARNGAVGLAVSDAALRLDPLLSVEALVAHNESRTSSRGRRVARWVLHRASALAETPLESVSRAAIEWLGFEEPKLQVEFLTAGVVDRCDMWWETVRVIGEADGDVKYDGTLQAPATAIRKEKDRDRRLGNHASGIAHWGWADVARLTPLREALRHAGLHQVNPEASRELFALGALLGGRGRQGRETAAPPRD</sequence>
<evidence type="ECO:0008006" key="3">
    <source>
        <dbReference type="Google" id="ProtNLM"/>
    </source>
</evidence>
<dbReference type="Proteomes" id="UP001589611">
    <property type="component" value="Unassembled WGS sequence"/>
</dbReference>
<comment type="caution">
    <text evidence="1">The sequence shown here is derived from an EMBL/GenBank/DDBJ whole genome shotgun (WGS) entry which is preliminary data.</text>
</comment>
<evidence type="ECO:0000313" key="2">
    <source>
        <dbReference type="Proteomes" id="UP001589611"/>
    </source>
</evidence>
<reference evidence="1 2" key="1">
    <citation type="submission" date="2024-09" db="EMBL/GenBank/DDBJ databases">
        <authorList>
            <person name="Sun Q."/>
            <person name="Mori K."/>
        </authorList>
    </citation>
    <scope>NUCLEOTIDE SEQUENCE [LARGE SCALE GENOMIC DNA]</scope>
    <source>
        <strain evidence="1 2">JCM 1342</strain>
    </source>
</reference>
<accession>A0ABV5SXT2</accession>
<keyword evidence="2" id="KW-1185">Reference proteome</keyword>
<protein>
    <recommendedName>
        <fullName evidence="3">Transcriptional regulator, AbiEi antitoxin, Type IV TA system</fullName>
    </recommendedName>
</protein>